<dbReference type="Pfam" id="PF17906">
    <property type="entry name" value="HTH_48"/>
    <property type="match status" value="1"/>
</dbReference>
<name>A0A0L7QM05_9HYME</name>
<dbReference type="GO" id="GO:0005634">
    <property type="term" value="C:nucleus"/>
    <property type="evidence" value="ECO:0007669"/>
    <property type="project" value="TreeGrafter"/>
</dbReference>
<evidence type="ECO:0000313" key="2">
    <source>
        <dbReference type="EMBL" id="KOC59630.1"/>
    </source>
</evidence>
<dbReference type="GO" id="GO:0032259">
    <property type="term" value="P:methylation"/>
    <property type="evidence" value="ECO:0007669"/>
    <property type="project" value="UniProtKB-KW"/>
</dbReference>
<dbReference type="GO" id="GO:0003697">
    <property type="term" value="F:single-stranded DNA binding"/>
    <property type="evidence" value="ECO:0007669"/>
    <property type="project" value="TreeGrafter"/>
</dbReference>
<dbReference type="GO" id="GO:0042800">
    <property type="term" value="F:histone H3K4 methyltransferase activity"/>
    <property type="evidence" value="ECO:0007669"/>
    <property type="project" value="TreeGrafter"/>
</dbReference>
<feature type="domain" description="Mos1 transposase HTH" evidence="1">
    <location>
        <begin position="8"/>
        <end position="57"/>
    </location>
</feature>
<dbReference type="GO" id="GO:0015074">
    <property type="term" value="P:DNA integration"/>
    <property type="evidence" value="ECO:0007669"/>
    <property type="project" value="TreeGrafter"/>
</dbReference>
<evidence type="ECO:0000313" key="3">
    <source>
        <dbReference type="Proteomes" id="UP000053825"/>
    </source>
</evidence>
<dbReference type="PANTHER" id="PTHR46060">
    <property type="entry name" value="MARINER MOS1 TRANSPOSASE-LIKE PROTEIN"/>
    <property type="match status" value="1"/>
</dbReference>
<dbReference type="GO" id="GO:0044774">
    <property type="term" value="P:mitotic DNA integrity checkpoint signaling"/>
    <property type="evidence" value="ECO:0007669"/>
    <property type="project" value="TreeGrafter"/>
</dbReference>
<dbReference type="GO" id="GO:0000014">
    <property type="term" value="F:single-stranded DNA endodeoxyribonuclease activity"/>
    <property type="evidence" value="ECO:0007669"/>
    <property type="project" value="TreeGrafter"/>
</dbReference>
<dbReference type="Proteomes" id="UP000053825">
    <property type="component" value="Unassembled WGS sequence"/>
</dbReference>
<dbReference type="Gene3D" id="3.30.420.10">
    <property type="entry name" value="Ribonuclease H-like superfamily/Ribonuclease H"/>
    <property type="match status" value="1"/>
</dbReference>
<keyword evidence="3" id="KW-1185">Reference proteome</keyword>
<keyword evidence="2" id="KW-0489">Methyltransferase</keyword>
<dbReference type="EMBL" id="KQ414903">
    <property type="protein sequence ID" value="KOC59630.1"/>
    <property type="molecule type" value="Genomic_DNA"/>
</dbReference>
<dbReference type="GO" id="GO:0046975">
    <property type="term" value="F:histone H3K36 methyltransferase activity"/>
    <property type="evidence" value="ECO:0007669"/>
    <property type="project" value="TreeGrafter"/>
</dbReference>
<organism evidence="2 3">
    <name type="scientific">Habropoda laboriosa</name>
    <dbReference type="NCBI Taxonomy" id="597456"/>
    <lineage>
        <taxon>Eukaryota</taxon>
        <taxon>Metazoa</taxon>
        <taxon>Ecdysozoa</taxon>
        <taxon>Arthropoda</taxon>
        <taxon>Hexapoda</taxon>
        <taxon>Insecta</taxon>
        <taxon>Pterygota</taxon>
        <taxon>Neoptera</taxon>
        <taxon>Endopterygota</taxon>
        <taxon>Hymenoptera</taxon>
        <taxon>Apocrita</taxon>
        <taxon>Aculeata</taxon>
        <taxon>Apoidea</taxon>
        <taxon>Anthophila</taxon>
        <taxon>Apidae</taxon>
        <taxon>Habropoda</taxon>
    </lineage>
</organism>
<dbReference type="InterPro" id="IPR041426">
    <property type="entry name" value="Mos1_HTH"/>
</dbReference>
<feature type="non-terminal residue" evidence="2">
    <location>
        <position position="1"/>
    </location>
</feature>
<dbReference type="Gene3D" id="1.10.10.1450">
    <property type="match status" value="1"/>
</dbReference>
<dbReference type="GO" id="GO:0031297">
    <property type="term" value="P:replication fork processing"/>
    <property type="evidence" value="ECO:0007669"/>
    <property type="project" value="TreeGrafter"/>
</dbReference>
<protein>
    <submittedName>
        <fullName evidence="2">Histone-lysine N-methyltransferase SETMAR</fullName>
    </submittedName>
</protein>
<dbReference type="GO" id="GO:0003690">
    <property type="term" value="F:double-stranded DNA binding"/>
    <property type="evidence" value="ECO:0007669"/>
    <property type="project" value="TreeGrafter"/>
</dbReference>
<evidence type="ECO:0000259" key="1">
    <source>
        <dbReference type="Pfam" id="PF17906"/>
    </source>
</evidence>
<dbReference type="AlphaFoldDB" id="A0A0L7QM05"/>
<dbReference type="GO" id="GO:0006303">
    <property type="term" value="P:double-strand break repair via nonhomologous end joining"/>
    <property type="evidence" value="ECO:0007669"/>
    <property type="project" value="TreeGrafter"/>
</dbReference>
<dbReference type="GO" id="GO:0044547">
    <property type="term" value="F:DNA topoisomerase binding"/>
    <property type="evidence" value="ECO:0007669"/>
    <property type="project" value="TreeGrafter"/>
</dbReference>
<dbReference type="OrthoDB" id="7607195at2759"/>
<reference evidence="2 3" key="1">
    <citation type="submission" date="2015-07" db="EMBL/GenBank/DDBJ databases">
        <title>The genome of Habropoda laboriosa.</title>
        <authorList>
            <person name="Pan H."/>
            <person name="Kapheim K."/>
        </authorList>
    </citation>
    <scope>NUCLEOTIDE SEQUENCE [LARGE SCALE GENOMIC DNA]</scope>
    <source>
        <strain evidence="2">0110345459</strain>
    </source>
</reference>
<gene>
    <name evidence="2" type="ORF">WH47_10981</name>
</gene>
<keyword evidence="2" id="KW-0808">Transferase</keyword>
<dbReference type="GO" id="GO:0000793">
    <property type="term" value="C:condensed chromosome"/>
    <property type="evidence" value="ECO:0007669"/>
    <property type="project" value="TreeGrafter"/>
</dbReference>
<dbReference type="GO" id="GO:0035861">
    <property type="term" value="C:site of double-strand break"/>
    <property type="evidence" value="ECO:0007669"/>
    <property type="project" value="TreeGrafter"/>
</dbReference>
<dbReference type="STRING" id="597456.A0A0L7QM05"/>
<accession>A0A0L7QM05</accession>
<proteinExistence type="predicted"/>
<dbReference type="InterPro" id="IPR052709">
    <property type="entry name" value="Transposase-MT_Hybrid"/>
</dbReference>
<dbReference type="InterPro" id="IPR036397">
    <property type="entry name" value="RNaseH_sf"/>
</dbReference>
<dbReference type="PANTHER" id="PTHR46060:SF2">
    <property type="entry name" value="HISTONE-LYSINE N-METHYLTRANSFERASE SETMAR"/>
    <property type="match status" value="1"/>
</dbReference>
<dbReference type="GO" id="GO:0000729">
    <property type="term" value="P:DNA double-strand break processing"/>
    <property type="evidence" value="ECO:0007669"/>
    <property type="project" value="TreeGrafter"/>
</dbReference>
<sequence length="321" mass="38570">LKMNCDKLFFRHVLLHYFHLKKTQLKLRNCLLSEVYGDETPSERTCRVWFEGFRNGDFDMRDKERPGQPKKFEDVELQELLDENPAQTLLCRLSDDLFMPSTKRRQDKRKTNKWVLHELSNNLRAYICSSHILRNIKDPFLDRIVTFDEKWILYNRGWTLTNYLPKHKAYPKKIMLSVCWFFLDILTLFDINGENSSQLMIIMHKKLFVEQPSLVNRKGPILLRDNARPHVSQFTIREIHELGYETLKHPTYSPDLSPTDYHFFKNLDNFLREKIFRNKEDAINTFVEFIKSRIPDFYCNGIRTLVKRWKKCVESNGNYFD</sequence>